<dbReference type="GeneID" id="58979248"/>
<sequence>MIEIRIDKPDALMEKPHEVQGKIEETLEKILNQLQGIAENTAPVKTGNLRDSHIISIEGSTGELSNLAYYLPFVLHGRGWVFPVRRKALWWPELPHPVAYARPAPPNDYFSAVVAYSAPEGVVEETLIEWLRE</sequence>
<protein>
    <submittedName>
        <fullName evidence="1">HK97 gp10 family phage protein</fullName>
    </submittedName>
</protein>
<dbReference type="RefSeq" id="WP_015971193.1">
    <property type="nucleotide sequence ID" value="NZ_CP104550.1"/>
</dbReference>
<evidence type="ECO:0000313" key="1">
    <source>
        <dbReference type="EMBL" id="UXH31509.1"/>
    </source>
</evidence>
<proteinExistence type="predicted"/>
<accession>A0A9E7RSM9</accession>
<dbReference type="EMBL" id="CP104550">
    <property type="protein sequence ID" value="UXH31509.1"/>
    <property type="molecule type" value="Genomic_DNA"/>
</dbReference>
<gene>
    <name evidence="1" type="ORF">N5910_08180</name>
</gene>
<reference evidence="1" key="1">
    <citation type="submission" date="2022-09" db="EMBL/GenBank/DDBJ databases">
        <title>Characterization of three MwoI isoschizomers from sequenced genome and metagenomes.</title>
        <authorList>
            <person name="Fomenkov A."/>
            <person name="Xu S.Y."/>
            <person name="Roberts R.J."/>
        </authorList>
    </citation>
    <scope>NUCLEOTIDE SEQUENCE</scope>
    <source>
        <strain evidence="1">DSM 2970</strain>
    </source>
</reference>
<organism evidence="1">
    <name type="scientific">Methanothermobacter wolfeii</name>
    <name type="common">Methanobacterium wolfei</name>
    <dbReference type="NCBI Taxonomy" id="145261"/>
    <lineage>
        <taxon>Archaea</taxon>
        <taxon>Methanobacteriati</taxon>
        <taxon>Methanobacteriota</taxon>
        <taxon>Methanomada group</taxon>
        <taxon>Methanobacteria</taxon>
        <taxon>Methanobacteriales</taxon>
        <taxon>Methanobacteriaceae</taxon>
        <taxon>Methanothermobacter</taxon>
    </lineage>
</organism>
<name>A0A9E7RSM9_METWO</name>
<dbReference type="Proteomes" id="UP001065373">
    <property type="component" value="Chromosome"/>
</dbReference>
<dbReference type="AlphaFoldDB" id="A0A9E7RSM9"/>